<dbReference type="PRINTS" id="PR00038">
    <property type="entry name" value="HTHLUXR"/>
</dbReference>
<dbReference type="Proteomes" id="UP001466893">
    <property type="component" value="Chromosome"/>
</dbReference>
<evidence type="ECO:0000256" key="3">
    <source>
        <dbReference type="ARBA" id="ARBA00023163"/>
    </source>
</evidence>
<dbReference type="Gene3D" id="3.40.50.2300">
    <property type="match status" value="1"/>
</dbReference>
<dbReference type="PROSITE" id="PS50043">
    <property type="entry name" value="HTH_LUXR_2"/>
    <property type="match status" value="1"/>
</dbReference>
<sequence length="216" mass="24675">MFNEVQSSATPILLLITKPSLQAAALLQHLKHALSLTGKLQNIQRSLDDIPPQSVVLFDMMDADKKVIHHWQSTLARKNKNLKLLLLNTPTEYPFHDIESWPNITGVFYASDDQTQLIDGLQGIQRGECYFSQKLASYLITHAGNYRYYSTESALLTHREKEILNKLRVGASNIEIARALFISENTVKTHLYNLFRKIAVKNRTQAVSWANDNLRR</sequence>
<dbReference type="CDD" id="cd06170">
    <property type="entry name" value="LuxR_C_like"/>
    <property type="match status" value="1"/>
</dbReference>
<dbReference type="InterPro" id="IPR016032">
    <property type="entry name" value="Sig_transdc_resp-reg_C-effctor"/>
</dbReference>
<dbReference type="InterPro" id="IPR036388">
    <property type="entry name" value="WH-like_DNA-bd_sf"/>
</dbReference>
<evidence type="ECO:0000256" key="2">
    <source>
        <dbReference type="ARBA" id="ARBA00023125"/>
    </source>
</evidence>
<dbReference type="EMBL" id="CP151800">
    <property type="protein sequence ID" value="WZV96730.1"/>
    <property type="molecule type" value="Genomic_DNA"/>
</dbReference>
<keyword evidence="1" id="KW-0805">Transcription regulation</keyword>
<gene>
    <name evidence="5" type="primary">csgD</name>
    <name evidence="5" type="ORF">AAEY27_13650</name>
</gene>
<dbReference type="Gene3D" id="1.10.10.10">
    <property type="entry name" value="Winged helix-like DNA-binding domain superfamily/Winged helix DNA-binding domain"/>
    <property type="match status" value="1"/>
</dbReference>
<protein>
    <submittedName>
        <fullName evidence="5">Biofilm master transcriptional regulator CsgD</fullName>
    </submittedName>
</protein>
<evidence type="ECO:0000256" key="1">
    <source>
        <dbReference type="ARBA" id="ARBA00023015"/>
    </source>
</evidence>
<dbReference type="Pfam" id="PF00196">
    <property type="entry name" value="GerE"/>
    <property type="match status" value="1"/>
</dbReference>
<reference evidence="5 6" key="1">
    <citation type="submission" date="2024-04" db="EMBL/GenBank/DDBJ databases">
        <title>Kosakonia calanthae sp. nov., a halophilic bacterium isolated from leaves of Calanthe tiplacata.</title>
        <authorList>
            <person name="Wu P."/>
        </authorList>
    </citation>
    <scope>NUCLEOTIDE SEQUENCE [LARGE SCALE GENOMIC DNA]</scope>
    <source>
        <strain evidence="5 6">BYX6</strain>
    </source>
</reference>
<name>A0ABZ3B0D4_9ENTR</name>
<dbReference type="PANTHER" id="PTHR44688:SF16">
    <property type="entry name" value="DNA-BINDING TRANSCRIPTIONAL ACTIVATOR DEVR_DOSR"/>
    <property type="match status" value="1"/>
</dbReference>
<dbReference type="SUPFAM" id="SSF46894">
    <property type="entry name" value="C-terminal effector domain of the bipartite response regulators"/>
    <property type="match status" value="1"/>
</dbReference>
<evidence type="ECO:0000313" key="5">
    <source>
        <dbReference type="EMBL" id="WZV96730.1"/>
    </source>
</evidence>
<keyword evidence="3" id="KW-0804">Transcription</keyword>
<proteinExistence type="predicted"/>
<organism evidence="5 6">
    <name type="scientific">Kosakonia calanthes</name>
    <dbReference type="NCBI Taxonomy" id="3139408"/>
    <lineage>
        <taxon>Bacteria</taxon>
        <taxon>Pseudomonadati</taxon>
        <taxon>Pseudomonadota</taxon>
        <taxon>Gammaproteobacteria</taxon>
        <taxon>Enterobacterales</taxon>
        <taxon>Enterobacteriaceae</taxon>
        <taxon>Kosakonia</taxon>
    </lineage>
</organism>
<dbReference type="PANTHER" id="PTHR44688">
    <property type="entry name" value="DNA-BINDING TRANSCRIPTIONAL ACTIVATOR DEVR_DOSR"/>
    <property type="match status" value="1"/>
</dbReference>
<accession>A0ABZ3B0D4</accession>
<dbReference type="PROSITE" id="PS00622">
    <property type="entry name" value="HTH_LUXR_1"/>
    <property type="match status" value="1"/>
</dbReference>
<keyword evidence="6" id="KW-1185">Reference proteome</keyword>
<evidence type="ECO:0000259" key="4">
    <source>
        <dbReference type="PROSITE" id="PS50043"/>
    </source>
</evidence>
<dbReference type="InterPro" id="IPR000792">
    <property type="entry name" value="Tscrpt_reg_LuxR_C"/>
</dbReference>
<dbReference type="NCBIfam" id="NF007505">
    <property type="entry name" value="PRK10100.1"/>
    <property type="match status" value="1"/>
</dbReference>
<dbReference type="RefSeq" id="WP_342321145.1">
    <property type="nucleotide sequence ID" value="NZ_CP151800.1"/>
</dbReference>
<dbReference type="SMART" id="SM00421">
    <property type="entry name" value="HTH_LUXR"/>
    <property type="match status" value="1"/>
</dbReference>
<keyword evidence="2" id="KW-0238">DNA-binding</keyword>
<evidence type="ECO:0000313" key="6">
    <source>
        <dbReference type="Proteomes" id="UP001466893"/>
    </source>
</evidence>
<feature type="domain" description="HTH luxR-type" evidence="4">
    <location>
        <begin position="149"/>
        <end position="214"/>
    </location>
</feature>